<dbReference type="PANTHER" id="PTHR12147:SF26">
    <property type="entry name" value="PEPTIDASE M28 DOMAIN-CONTAINING PROTEIN"/>
    <property type="match status" value="1"/>
</dbReference>
<comment type="caution">
    <text evidence="3">The sequence shown here is derived from an EMBL/GenBank/DDBJ whole genome shotgun (WGS) entry which is preliminary data.</text>
</comment>
<dbReference type="Pfam" id="PF04389">
    <property type="entry name" value="Peptidase_M28"/>
    <property type="match status" value="1"/>
</dbReference>
<proteinExistence type="predicted"/>
<evidence type="ECO:0000313" key="3">
    <source>
        <dbReference type="EMBL" id="MBO3272632.1"/>
    </source>
</evidence>
<protein>
    <submittedName>
        <fullName evidence="3">M28 family peptidase</fullName>
    </submittedName>
</protein>
<dbReference type="SUPFAM" id="SSF53187">
    <property type="entry name" value="Zn-dependent exopeptidases"/>
    <property type="match status" value="1"/>
</dbReference>
<dbReference type="EMBL" id="JAGETX010000015">
    <property type="protein sequence ID" value="MBO3272632.1"/>
    <property type="molecule type" value="Genomic_DNA"/>
</dbReference>
<name>A0ABS3TG62_9BACT</name>
<keyword evidence="4" id="KW-1185">Reference proteome</keyword>
<evidence type="ECO:0000256" key="1">
    <source>
        <dbReference type="SAM" id="SignalP"/>
    </source>
</evidence>
<gene>
    <name evidence="3" type="ORF">J4D97_18430</name>
</gene>
<evidence type="ECO:0000259" key="2">
    <source>
        <dbReference type="Pfam" id="PF04389"/>
    </source>
</evidence>
<reference evidence="3 4" key="1">
    <citation type="submission" date="2021-03" db="EMBL/GenBank/DDBJ databases">
        <authorList>
            <person name="Kim M.K."/>
        </authorList>
    </citation>
    <scope>NUCLEOTIDE SEQUENCE [LARGE SCALE GENOMIC DNA]</scope>
    <source>
        <strain evidence="3 4">BT507</strain>
    </source>
</reference>
<dbReference type="Gene3D" id="3.40.630.10">
    <property type="entry name" value="Zn peptidases"/>
    <property type="match status" value="1"/>
</dbReference>
<organism evidence="3 4">
    <name type="scientific">Hymenobacter defluvii</name>
    <dbReference type="NCBI Taxonomy" id="2054411"/>
    <lineage>
        <taxon>Bacteria</taxon>
        <taxon>Pseudomonadati</taxon>
        <taxon>Bacteroidota</taxon>
        <taxon>Cytophagia</taxon>
        <taxon>Cytophagales</taxon>
        <taxon>Hymenobacteraceae</taxon>
        <taxon>Hymenobacter</taxon>
    </lineage>
</organism>
<dbReference type="PANTHER" id="PTHR12147">
    <property type="entry name" value="METALLOPEPTIDASE M28 FAMILY MEMBER"/>
    <property type="match status" value="1"/>
</dbReference>
<dbReference type="InterPro" id="IPR045175">
    <property type="entry name" value="M28_fam"/>
</dbReference>
<feature type="signal peptide" evidence="1">
    <location>
        <begin position="1"/>
        <end position="26"/>
    </location>
</feature>
<dbReference type="InterPro" id="IPR007484">
    <property type="entry name" value="Peptidase_M28"/>
</dbReference>
<feature type="chain" id="PRO_5046976260" evidence="1">
    <location>
        <begin position="27"/>
        <end position="316"/>
    </location>
</feature>
<accession>A0ABS3TG62</accession>
<keyword evidence="1" id="KW-0732">Signal</keyword>
<evidence type="ECO:0000313" key="4">
    <source>
        <dbReference type="Proteomes" id="UP000670527"/>
    </source>
</evidence>
<dbReference type="Proteomes" id="UP000670527">
    <property type="component" value="Unassembled WGS sequence"/>
</dbReference>
<sequence length="316" mass="35298">MFHCPIRLLFVGALLVSTLFCTNGMAAQLPAADTAQLRRHLVALTTTPQPRNYLHEASLNQAADYIKAELAAAGAHPTEQSYQVQGRMYQNILSSFGPVDGPRLVIGAHYDVCGEQPGADDNGTGVAALLELARLLGHQPLTCRVDLVAYTLEEPPFFRTPQMGSYVHARSLHEAGVPVRGMIALEMLGYYDDRKNSQDYPFKPLRWLYGSRGNYVTVAQKFGNGRFGRRFARLYKKTAALPVKRFKAPAWLPGIDFSDHLNYWHFDYPAVLLTDTAFYRNKQYHEAADTLDRLDLRRLALAVDAVLATVVRLATE</sequence>
<feature type="domain" description="Peptidase M28" evidence="2">
    <location>
        <begin position="103"/>
        <end position="309"/>
    </location>
</feature>